<dbReference type="OrthoDB" id="1909330at2759"/>
<dbReference type="Pfam" id="PF02362">
    <property type="entry name" value="B3"/>
    <property type="match status" value="1"/>
</dbReference>
<keyword evidence="2" id="KW-0805">Transcription regulation</keyword>
<name>A0A830BUJ7_9LAMI</name>
<dbReference type="InterPro" id="IPR003340">
    <property type="entry name" value="B3_DNA-bd"/>
</dbReference>
<dbReference type="InterPro" id="IPR015300">
    <property type="entry name" value="DNA-bd_pseudobarrel_sf"/>
</dbReference>
<keyword evidence="5" id="KW-0539">Nucleus</keyword>
<protein>
    <submittedName>
        <fullName evidence="7">B3 domain-containing protein os06g0194400</fullName>
    </submittedName>
</protein>
<sequence>MLRSHVSGPFWLGLPKRFCVNHFRKRDEKVVLVDENEIEHDTKYLYENRNGLSGGWRGFAISHKLAENDVLVFELIDIQPCKFKVISCPHSFRFCW</sequence>
<evidence type="ECO:0000256" key="2">
    <source>
        <dbReference type="ARBA" id="ARBA00023015"/>
    </source>
</evidence>
<evidence type="ECO:0000313" key="8">
    <source>
        <dbReference type="Proteomes" id="UP000653305"/>
    </source>
</evidence>
<dbReference type="SMART" id="SM01019">
    <property type="entry name" value="B3"/>
    <property type="match status" value="1"/>
</dbReference>
<dbReference type="EMBL" id="BMAC01000142">
    <property type="protein sequence ID" value="GFP87285.1"/>
    <property type="molecule type" value="Genomic_DNA"/>
</dbReference>
<proteinExistence type="predicted"/>
<dbReference type="Gene3D" id="2.40.330.10">
    <property type="entry name" value="DNA-binding pseudobarrel domain"/>
    <property type="match status" value="1"/>
</dbReference>
<dbReference type="GO" id="GO:0003677">
    <property type="term" value="F:DNA binding"/>
    <property type="evidence" value="ECO:0007669"/>
    <property type="project" value="UniProtKB-KW"/>
</dbReference>
<comment type="subcellular location">
    <subcellularLocation>
        <location evidence="1">Nucleus</location>
    </subcellularLocation>
</comment>
<organism evidence="7 8">
    <name type="scientific">Phtheirospermum japonicum</name>
    <dbReference type="NCBI Taxonomy" id="374723"/>
    <lineage>
        <taxon>Eukaryota</taxon>
        <taxon>Viridiplantae</taxon>
        <taxon>Streptophyta</taxon>
        <taxon>Embryophyta</taxon>
        <taxon>Tracheophyta</taxon>
        <taxon>Spermatophyta</taxon>
        <taxon>Magnoliopsida</taxon>
        <taxon>eudicotyledons</taxon>
        <taxon>Gunneridae</taxon>
        <taxon>Pentapetalae</taxon>
        <taxon>asterids</taxon>
        <taxon>lamiids</taxon>
        <taxon>Lamiales</taxon>
        <taxon>Orobanchaceae</taxon>
        <taxon>Orobanchaceae incertae sedis</taxon>
        <taxon>Phtheirospermum</taxon>
    </lineage>
</organism>
<evidence type="ECO:0000256" key="5">
    <source>
        <dbReference type="ARBA" id="ARBA00023242"/>
    </source>
</evidence>
<dbReference type="AlphaFoldDB" id="A0A830BUJ7"/>
<accession>A0A830BUJ7</accession>
<reference evidence="7" key="1">
    <citation type="submission" date="2020-07" db="EMBL/GenBank/DDBJ databases">
        <title>Ethylene signaling mediates host invasion by parasitic plants.</title>
        <authorList>
            <person name="Yoshida S."/>
        </authorList>
    </citation>
    <scope>NUCLEOTIDE SEQUENCE</scope>
    <source>
        <strain evidence="7">Okayama</strain>
    </source>
</reference>
<evidence type="ECO:0000313" key="7">
    <source>
        <dbReference type="EMBL" id="GFP87285.1"/>
    </source>
</evidence>
<dbReference type="PANTHER" id="PTHR31391:SF101">
    <property type="entry name" value="B3 DOMAIN-CONTAINING PROTEIN OS01G0234100"/>
    <property type="match status" value="1"/>
</dbReference>
<evidence type="ECO:0000256" key="4">
    <source>
        <dbReference type="ARBA" id="ARBA00023163"/>
    </source>
</evidence>
<dbReference type="CDD" id="cd10017">
    <property type="entry name" value="B3_DNA"/>
    <property type="match status" value="1"/>
</dbReference>
<comment type="caution">
    <text evidence="7">The sequence shown here is derived from an EMBL/GenBank/DDBJ whole genome shotgun (WGS) entry which is preliminary data.</text>
</comment>
<gene>
    <name evidence="7" type="ORF">PHJA_000872200</name>
</gene>
<feature type="domain" description="TF-B3" evidence="6">
    <location>
        <begin position="1"/>
        <end position="91"/>
    </location>
</feature>
<dbReference type="GO" id="GO:0005634">
    <property type="term" value="C:nucleus"/>
    <property type="evidence" value="ECO:0007669"/>
    <property type="project" value="UniProtKB-SubCell"/>
</dbReference>
<dbReference type="SUPFAM" id="SSF101936">
    <property type="entry name" value="DNA-binding pseudobarrel domain"/>
    <property type="match status" value="1"/>
</dbReference>
<keyword evidence="3" id="KW-0238">DNA-binding</keyword>
<dbReference type="InterPro" id="IPR044837">
    <property type="entry name" value="REM16-like"/>
</dbReference>
<dbReference type="Proteomes" id="UP000653305">
    <property type="component" value="Unassembled WGS sequence"/>
</dbReference>
<evidence type="ECO:0000256" key="3">
    <source>
        <dbReference type="ARBA" id="ARBA00023125"/>
    </source>
</evidence>
<evidence type="ECO:0000259" key="6">
    <source>
        <dbReference type="PROSITE" id="PS50863"/>
    </source>
</evidence>
<keyword evidence="8" id="KW-1185">Reference proteome</keyword>
<dbReference type="PANTHER" id="PTHR31391">
    <property type="entry name" value="B3 DOMAIN-CONTAINING PROTEIN OS11G0197600-RELATED"/>
    <property type="match status" value="1"/>
</dbReference>
<evidence type="ECO:0000256" key="1">
    <source>
        <dbReference type="ARBA" id="ARBA00004123"/>
    </source>
</evidence>
<keyword evidence="4" id="KW-0804">Transcription</keyword>
<dbReference type="PROSITE" id="PS50863">
    <property type="entry name" value="B3"/>
    <property type="match status" value="1"/>
</dbReference>